<dbReference type="GO" id="GO:1903599">
    <property type="term" value="P:positive regulation of autophagy of mitochondrion"/>
    <property type="evidence" value="ECO:0007669"/>
    <property type="project" value="TreeGrafter"/>
</dbReference>
<dbReference type="Gene3D" id="3.40.1000.30">
    <property type="match status" value="1"/>
</dbReference>
<dbReference type="EMBL" id="CAJOBA010040272">
    <property type="protein sequence ID" value="CAF4091996.1"/>
    <property type="molecule type" value="Genomic_DNA"/>
</dbReference>
<dbReference type="PANTHER" id="PTHR15537:SF2">
    <property type="entry name" value="F-BOX ONLY PROTEIN 7"/>
    <property type="match status" value="1"/>
</dbReference>
<accession>A0A8S2QA43</accession>
<evidence type="ECO:0000313" key="2">
    <source>
        <dbReference type="EMBL" id="CAF1286979.1"/>
    </source>
</evidence>
<gene>
    <name evidence="2" type="ORF">OVA965_LOCUS27909</name>
    <name evidence="3" type="ORF">TMI583_LOCUS28657</name>
</gene>
<name>A0A8S2QA43_9BILA</name>
<dbReference type="PROSITE" id="PS50181">
    <property type="entry name" value="FBOX"/>
    <property type="match status" value="1"/>
</dbReference>
<evidence type="ECO:0000259" key="1">
    <source>
        <dbReference type="PROSITE" id="PS50181"/>
    </source>
</evidence>
<dbReference type="Gene3D" id="1.20.1280.50">
    <property type="match status" value="1"/>
</dbReference>
<dbReference type="Proteomes" id="UP000677228">
    <property type="component" value="Unassembled WGS sequence"/>
</dbReference>
<dbReference type="GO" id="GO:0019901">
    <property type="term" value="F:protein kinase binding"/>
    <property type="evidence" value="ECO:0007669"/>
    <property type="project" value="InterPro"/>
</dbReference>
<dbReference type="InterPro" id="IPR047118">
    <property type="entry name" value="Fbxo7"/>
</dbReference>
<reference evidence="3" key="1">
    <citation type="submission" date="2021-02" db="EMBL/GenBank/DDBJ databases">
        <authorList>
            <person name="Nowell W R."/>
        </authorList>
    </citation>
    <scope>NUCLEOTIDE SEQUENCE</scope>
</reference>
<dbReference type="Pfam" id="PF12937">
    <property type="entry name" value="F-box-like"/>
    <property type="match status" value="1"/>
</dbReference>
<dbReference type="InterPro" id="IPR029071">
    <property type="entry name" value="Ubiquitin-like_domsf"/>
</dbReference>
<dbReference type="CDD" id="cd22087">
    <property type="entry name" value="F-box_FBXO7"/>
    <property type="match status" value="1"/>
</dbReference>
<dbReference type="InterPro" id="IPR000626">
    <property type="entry name" value="Ubiquitin-like_dom"/>
</dbReference>
<comment type="caution">
    <text evidence="3">The sequence shown here is derived from an EMBL/GenBank/DDBJ whole genome shotgun (WGS) entry which is preliminary data.</text>
</comment>
<organism evidence="3 4">
    <name type="scientific">Didymodactylos carnosus</name>
    <dbReference type="NCBI Taxonomy" id="1234261"/>
    <lineage>
        <taxon>Eukaryota</taxon>
        <taxon>Metazoa</taxon>
        <taxon>Spiralia</taxon>
        <taxon>Gnathifera</taxon>
        <taxon>Rotifera</taxon>
        <taxon>Eurotatoria</taxon>
        <taxon>Bdelloidea</taxon>
        <taxon>Philodinida</taxon>
        <taxon>Philodinidae</taxon>
        <taxon>Didymodactylos</taxon>
    </lineage>
</organism>
<dbReference type="PANTHER" id="PTHR15537">
    <property type="entry name" value="F-BOX ONLY PROTEIN 7"/>
    <property type="match status" value="1"/>
</dbReference>
<dbReference type="InterPro" id="IPR036047">
    <property type="entry name" value="F-box-like_dom_sf"/>
</dbReference>
<dbReference type="AlphaFoldDB" id="A0A8S2QA43"/>
<dbReference type="EMBL" id="CAJNOK010018704">
    <property type="protein sequence ID" value="CAF1286979.1"/>
    <property type="molecule type" value="Genomic_DNA"/>
</dbReference>
<proteinExistence type="predicted"/>
<sequence>MMRSADRQGQNYNEACVYVTIEDINEESTIVELKNKMKKRFTPLRKIQFRVSLNGRFPLEEEQRLQECGLVNGDTIYVLLTEQQLNDSTPFTAISPLTITTSSSLSSISSPLSSSSCNSNTNMNRIKSSSDILTQPLTLDEVRDNKLYPTIMHKLFEHSKPQNDLDFIVLAIHALMLENGFQMVADNDYDLTSSKKSSTFYVIRYRHKLCEEENLRCCLAIMKTDTLVTIDGVINSISRACGKLLLKASNYLYTQKEISASQSQFPYRDLRNLSCLFKDNISNILLCRLLEESGQPCTASLVGLPNEIKLRLAKYLPLKSLLGLKSTCRDFHTTMSDNLLWQYLCNRDFDKTALMSVSQTDANVGDWNQRYKTLYIQKQAIIRQQYKTPFVHPSFFPIPPNHQPHRLLFQDGLPITTSTFHPFPLYRPIPPGIFRICSSSPNPQVYCQPLLCKYVVIFAAATMVPLPCFHPVWLG</sequence>
<dbReference type="SUPFAM" id="SSF81383">
    <property type="entry name" value="F-box domain"/>
    <property type="match status" value="1"/>
</dbReference>
<feature type="domain" description="F-box" evidence="1">
    <location>
        <begin position="298"/>
        <end position="344"/>
    </location>
</feature>
<evidence type="ECO:0000313" key="3">
    <source>
        <dbReference type="EMBL" id="CAF4091996.1"/>
    </source>
</evidence>
<evidence type="ECO:0000313" key="4">
    <source>
        <dbReference type="Proteomes" id="UP000682733"/>
    </source>
</evidence>
<dbReference type="InterPro" id="IPR001810">
    <property type="entry name" value="F-box_dom"/>
</dbReference>
<protein>
    <recommendedName>
        <fullName evidence="1">F-box domain-containing protein</fullName>
    </recommendedName>
</protein>
<dbReference type="Pfam" id="PF00240">
    <property type="entry name" value="ubiquitin"/>
    <property type="match status" value="1"/>
</dbReference>
<dbReference type="CDD" id="cd17039">
    <property type="entry name" value="Ubl_ubiquitin_like"/>
    <property type="match status" value="1"/>
</dbReference>
<dbReference type="Proteomes" id="UP000682733">
    <property type="component" value="Unassembled WGS sequence"/>
</dbReference>
<dbReference type="SUPFAM" id="SSF54236">
    <property type="entry name" value="Ubiquitin-like"/>
    <property type="match status" value="1"/>
</dbReference>